<evidence type="ECO:0000313" key="2">
    <source>
        <dbReference type="EMBL" id="EPR79788.1"/>
    </source>
</evidence>
<keyword evidence="3" id="KW-1185">Reference proteome</keyword>
<keyword evidence="1" id="KW-1133">Transmembrane helix</keyword>
<comment type="caution">
    <text evidence="2">The sequence shown here is derived from an EMBL/GenBank/DDBJ whole genome shotgun (WGS) entry which is preliminary data.</text>
</comment>
<keyword evidence="1" id="KW-0472">Membrane</keyword>
<dbReference type="HOGENOM" id="CLU_1563892_0_0_1"/>
<name>S7XV91_SPRLO</name>
<keyword evidence="1" id="KW-0812">Transmembrane</keyword>
<protein>
    <submittedName>
        <fullName evidence="2">Uncharacterized protein</fullName>
    </submittedName>
</protein>
<dbReference type="EMBL" id="ATCN01000113">
    <property type="protein sequence ID" value="EPR79788.1"/>
    <property type="molecule type" value="Genomic_DNA"/>
</dbReference>
<evidence type="ECO:0000256" key="1">
    <source>
        <dbReference type="SAM" id="Phobius"/>
    </source>
</evidence>
<dbReference type="Proteomes" id="UP000014978">
    <property type="component" value="Unassembled WGS sequence"/>
</dbReference>
<dbReference type="VEuPathDB" id="MicrosporidiaDB:SLOPH_1870"/>
<organism evidence="2 3">
    <name type="scientific">Spraguea lophii (strain 42_110)</name>
    <name type="common">Microsporidian parasite</name>
    <dbReference type="NCBI Taxonomy" id="1358809"/>
    <lineage>
        <taxon>Eukaryota</taxon>
        <taxon>Fungi</taxon>
        <taxon>Fungi incertae sedis</taxon>
        <taxon>Microsporidia</taxon>
        <taxon>Spragueidae</taxon>
        <taxon>Spraguea</taxon>
    </lineage>
</organism>
<dbReference type="InParanoid" id="S7XV91"/>
<feature type="transmembrane region" description="Helical" evidence="1">
    <location>
        <begin position="152"/>
        <end position="170"/>
    </location>
</feature>
<dbReference type="STRING" id="1358809.S7XV91"/>
<reference evidence="3" key="1">
    <citation type="journal article" date="2013" name="PLoS Genet.">
        <title>The genome of Spraguea lophii and the basis of host-microsporidian interactions.</title>
        <authorList>
            <person name="Campbell S.E."/>
            <person name="Williams T.A."/>
            <person name="Yousuf A."/>
            <person name="Soanes D.M."/>
            <person name="Paszkiewicz K.H."/>
            <person name="Williams B.A.P."/>
        </authorList>
    </citation>
    <scope>NUCLEOTIDE SEQUENCE [LARGE SCALE GENOMIC DNA]</scope>
    <source>
        <strain evidence="3">42_110</strain>
    </source>
</reference>
<evidence type="ECO:0000313" key="3">
    <source>
        <dbReference type="Proteomes" id="UP000014978"/>
    </source>
</evidence>
<sequence>MKEFTNPSMNEELTEKINTYISKLEEILYSAENKDMSNISMLLVSLSNILSKNKDIEGYAAYKRKEMEFYQEYKKLRNDNNDNVNIIESEIVRSTNRINDVIGDAVESLEKMKQQRKYITNPSDRLRDMVIKIGGGRNVIENIKERYKSDSTLFIAVVVVIIVFIMFLRFY</sequence>
<gene>
    <name evidence="2" type="ORF">SLOPH_1870</name>
</gene>
<accession>S7XV91</accession>
<proteinExistence type="predicted"/>
<dbReference type="AlphaFoldDB" id="S7XV91"/>
<dbReference type="OrthoDB" id="158360at2759"/>